<evidence type="ECO:0000256" key="1">
    <source>
        <dbReference type="ARBA" id="ARBA00004141"/>
    </source>
</evidence>
<evidence type="ECO:0000256" key="2">
    <source>
        <dbReference type="ARBA" id="ARBA00022692"/>
    </source>
</evidence>
<dbReference type="SUPFAM" id="SSF103473">
    <property type="entry name" value="MFS general substrate transporter"/>
    <property type="match status" value="1"/>
</dbReference>
<organism evidence="6 7">
    <name type="scientific">Talaromyces amestolkiae</name>
    <dbReference type="NCBI Taxonomy" id="1196081"/>
    <lineage>
        <taxon>Eukaryota</taxon>
        <taxon>Fungi</taxon>
        <taxon>Dikarya</taxon>
        <taxon>Ascomycota</taxon>
        <taxon>Pezizomycotina</taxon>
        <taxon>Eurotiomycetes</taxon>
        <taxon>Eurotiomycetidae</taxon>
        <taxon>Eurotiales</taxon>
        <taxon>Trichocomaceae</taxon>
        <taxon>Talaromyces</taxon>
        <taxon>Talaromyces sect. Talaromyces</taxon>
    </lineage>
</organism>
<dbReference type="OrthoDB" id="194139at2759"/>
<feature type="transmembrane region" description="Helical" evidence="5">
    <location>
        <begin position="220"/>
        <end position="240"/>
    </location>
</feature>
<evidence type="ECO:0000256" key="3">
    <source>
        <dbReference type="ARBA" id="ARBA00022989"/>
    </source>
</evidence>
<dbReference type="GO" id="GO:0022857">
    <property type="term" value="F:transmembrane transporter activity"/>
    <property type="evidence" value="ECO:0007669"/>
    <property type="project" value="TreeGrafter"/>
</dbReference>
<sequence>MTENPWLPFLLSSGVEFLAVIIALIFAPETLPSTKAPLSSINVENEDTPSNKEEMSLLLLVFFVATLSRQAMALLLQYATKKYHWSYSKATILVSVRGAVNLAAVLVILPFLSRLLLQRAKLDAPRKDLWLSRGTALLLTIGTLLMFSAPSPAILIIGLVAVALGSPLPLTARSLITSLVLPNQVGVLYTSLAVVQSVGILIAGPLLANTFRWGMKLGDTWLGLPFLAASGMFLLSFLLISSVNLSRRPRVHSA</sequence>
<dbReference type="GO" id="GO:0016020">
    <property type="term" value="C:membrane"/>
    <property type="evidence" value="ECO:0007669"/>
    <property type="project" value="UniProtKB-SubCell"/>
</dbReference>
<dbReference type="PANTHER" id="PTHR23507">
    <property type="entry name" value="ZGC:174356"/>
    <property type="match status" value="1"/>
</dbReference>
<evidence type="ECO:0000256" key="4">
    <source>
        <dbReference type="ARBA" id="ARBA00023136"/>
    </source>
</evidence>
<feature type="transmembrane region" description="Helical" evidence="5">
    <location>
        <begin position="57"/>
        <end position="79"/>
    </location>
</feature>
<feature type="transmembrane region" description="Helical" evidence="5">
    <location>
        <begin position="99"/>
        <end position="117"/>
    </location>
</feature>
<feature type="transmembrane region" description="Helical" evidence="5">
    <location>
        <begin position="187"/>
        <end position="208"/>
    </location>
</feature>
<evidence type="ECO:0008006" key="8">
    <source>
        <dbReference type="Google" id="ProtNLM"/>
    </source>
</evidence>
<comment type="caution">
    <text evidence="6">The sequence shown here is derived from an EMBL/GenBank/DDBJ whole genome shotgun (WGS) entry which is preliminary data.</text>
</comment>
<name>A0A364KPH5_TALAM</name>
<dbReference type="InterPro" id="IPR036259">
    <property type="entry name" value="MFS_trans_sf"/>
</dbReference>
<keyword evidence="3 5" id="KW-1133">Transmembrane helix</keyword>
<dbReference type="PANTHER" id="PTHR23507:SF1">
    <property type="entry name" value="FI18259P1-RELATED"/>
    <property type="match status" value="1"/>
</dbReference>
<proteinExistence type="predicted"/>
<protein>
    <recommendedName>
        <fullName evidence="8">Major facilitator superfamily (MFS) profile domain-containing protein</fullName>
    </recommendedName>
</protein>
<evidence type="ECO:0000313" key="6">
    <source>
        <dbReference type="EMBL" id="RAO65443.1"/>
    </source>
</evidence>
<keyword evidence="2 5" id="KW-0812">Transmembrane</keyword>
<dbReference type="GeneID" id="63790672"/>
<accession>A0A364KPH5</accession>
<dbReference type="RefSeq" id="XP_040729960.1">
    <property type="nucleotide sequence ID" value="XM_040873493.1"/>
</dbReference>
<keyword evidence="4 5" id="KW-0472">Membrane</keyword>
<comment type="subcellular location">
    <subcellularLocation>
        <location evidence="1">Membrane</location>
        <topology evidence="1">Multi-pass membrane protein</topology>
    </subcellularLocation>
</comment>
<feature type="transmembrane region" description="Helical" evidence="5">
    <location>
        <begin position="153"/>
        <end position="175"/>
    </location>
</feature>
<dbReference type="EMBL" id="MIKG01000002">
    <property type="protein sequence ID" value="RAO65443.1"/>
    <property type="molecule type" value="Genomic_DNA"/>
</dbReference>
<evidence type="ECO:0000313" key="7">
    <source>
        <dbReference type="Proteomes" id="UP000249363"/>
    </source>
</evidence>
<dbReference type="Proteomes" id="UP000249363">
    <property type="component" value="Unassembled WGS sequence"/>
</dbReference>
<dbReference type="Gene3D" id="1.20.1250.20">
    <property type="entry name" value="MFS general substrate transporter like domains"/>
    <property type="match status" value="1"/>
</dbReference>
<reference evidence="6 7" key="1">
    <citation type="journal article" date="2017" name="Biotechnol. Biofuels">
        <title>Differential beta-glucosidase expression as a function of carbon source availability in Talaromyces amestolkiae: a genomic and proteomic approach.</title>
        <authorList>
            <person name="de Eugenio L.I."/>
            <person name="Mendez-Liter J.A."/>
            <person name="Nieto-Dominguez M."/>
            <person name="Alonso L."/>
            <person name="Gil-Munoz J."/>
            <person name="Barriuso J."/>
            <person name="Prieto A."/>
            <person name="Martinez M.J."/>
        </authorList>
    </citation>
    <scope>NUCLEOTIDE SEQUENCE [LARGE SCALE GENOMIC DNA]</scope>
    <source>
        <strain evidence="6 7">CIB</strain>
    </source>
</reference>
<feature type="transmembrane region" description="Helical" evidence="5">
    <location>
        <begin position="129"/>
        <end position="147"/>
    </location>
</feature>
<dbReference type="AlphaFoldDB" id="A0A364KPH5"/>
<gene>
    <name evidence="6" type="ORF">BHQ10_001455</name>
</gene>
<evidence type="ECO:0000256" key="5">
    <source>
        <dbReference type="SAM" id="Phobius"/>
    </source>
</evidence>
<keyword evidence="7" id="KW-1185">Reference proteome</keyword>
<feature type="transmembrane region" description="Helical" evidence="5">
    <location>
        <begin position="6"/>
        <end position="27"/>
    </location>
</feature>